<feature type="region of interest" description="Disordered" evidence="1">
    <location>
        <begin position="1"/>
        <end position="51"/>
    </location>
</feature>
<dbReference type="OrthoDB" id="2563215at2759"/>
<organism evidence="2">
    <name type="scientific">Kwoniella bestiolae CBS 10118</name>
    <dbReference type="NCBI Taxonomy" id="1296100"/>
    <lineage>
        <taxon>Eukaryota</taxon>
        <taxon>Fungi</taxon>
        <taxon>Dikarya</taxon>
        <taxon>Basidiomycota</taxon>
        <taxon>Agaricomycotina</taxon>
        <taxon>Tremellomycetes</taxon>
        <taxon>Tremellales</taxon>
        <taxon>Cryptococcaceae</taxon>
        <taxon>Kwoniella</taxon>
    </lineage>
</organism>
<dbReference type="AlphaFoldDB" id="A0A1B9FUY3"/>
<dbReference type="VEuPathDB" id="FungiDB:I302_08229"/>
<sequence length="51" mass="5511">MSSQSQDQKQQEPQLPATEGLTEEARKAEPDAAEQAKKLEDAGESVLPTIT</sequence>
<protein>
    <submittedName>
        <fullName evidence="2">Uncharacterized protein</fullName>
    </submittedName>
</protein>
<proteinExistence type="predicted"/>
<evidence type="ECO:0000313" key="2">
    <source>
        <dbReference type="EMBL" id="OCF22579.1"/>
    </source>
</evidence>
<reference evidence="2" key="1">
    <citation type="submission" date="2013-07" db="EMBL/GenBank/DDBJ databases">
        <title>The Genome Sequence of Cryptococcus bestiolae CBS10118.</title>
        <authorList>
            <consortium name="The Broad Institute Genome Sequencing Platform"/>
            <person name="Cuomo C."/>
            <person name="Litvintseva A."/>
            <person name="Chen Y."/>
            <person name="Heitman J."/>
            <person name="Sun S."/>
            <person name="Springer D."/>
            <person name="Dromer F."/>
            <person name="Young S.K."/>
            <person name="Zeng Q."/>
            <person name="Gargeya S."/>
            <person name="Fitzgerald M."/>
            <person name="Abouelleil A."/>
            <person name="Alvarado L."/>
            <person name="Berlin A.M."/>
            <person name="Chapman S.B."/>
            <person name="Dewar J."/>
            <person name="Goldberg J."/>
            <person name="Griggs A."/>
            <person name="Gujja S."/>
            <person name="Hansen M."/>
            <person name="Howarth C."/>
            <person name="Imamovic A."/>
            <person name="Larimer J."/>
            <person name="McCowan C."/>
            <person name="Murphy C."/>
            <person name="Pearson M."/>
            <person name="Priest M."/>
            <person name="Roberts A."/>
            <person name="Saif S."/>
            <person name="Shea T."/>
            <person name="Sykes S."/>
            <person name="Wortman J."/>
            <person name="Nusbaum C."/>
            <person name="Birren B."/>
        </authorList>
    </citation>
    <scope>NUCLEOTIDE SEQUENCE [LARGE SCALE GENOMIC DNA]</scope>
    <source>
        <strain evidence="2">CBS 10118</strain>
    </source>
</reference>
<dbReference type="EMBL" id="KI894025">
    <property type="protein sequence ID" value="OCF22579.1"/>
    <property type="molecule type" value="Genomic_DNA"/>
</dbReference>
<feature type="compositionally biased region" description="Basic and acidic residues" evidence="1">
    <location>
        <begin position="23"/>
        <end position="41"/>
    </location>
</feature>
<accession>A0A1B9FUY3</accession>
<evidence type="ECO:0000256" key="1">
    <source>
        <dbReference type="SAM" id="MobiDB-lite"/>
    </source>
</evidence>
<feature type="compositionally biased region" description="Low complexity" evidence="1">
    <location>
        <begin position="1"/>
        <end position="14"/>
    </location>
</feature>
<gene>
    <name evidence="2" type="ORF">I302_08229</name>
</gene>
<name>A0A1B9FUY3_9TREE</name>
<reference evidence="2" key="2">
    <citation type="submission" date="2014-01" db="EMBL/GenBank/DDBJ databases">
        <title>Evolution of pathogenesis and genome organization in the Tremellales.</title>
        <authorList>
            <person name="Cuomo C."/>
            <person name="Litvintseva A."/>
            <person name="Heitman J."/>
            <person name="Chen Y."/>
            <person name="Sun S."/>
            <person name="Springer D."/>
            <person name="Dromer F."/>
            <person name="Young S."/>
            <person name="Zeng Q."/>
            <person name="Chapman S."/>
            <person name="Gujja S."/>
            <person name="Saif S."/>
            <person name="Birren B."/>
        </authorList>
    </citation>
    <scope>NUCLEOTIDE SEQUENCE</scope>
    <source>
        <strain evidence="2">CBS 10118</strain>
    </source>
</reference>